<dbReference type="SUPFAM" id="SSF52172">
    <property type="entry name" value="CheY-like"/>
    <property type="match status" value="1"/>
</dbReference>
<accession>A0ABW5CSZ8</accession>
<dbReference type="Proteomes" id="UP001597371">
    <property type="component" value="Unassembled WGS sequence"/>
</dbReference>
<dbReference type="Gene3D" id="3.40.50.2300">
    <property type="match status" value="1"/>
</dbReference>
<dbReference type="Pfam" id="PF00072">
    <property type="entry name" value="Response_reg"/>
    <property type="match status" value="1"/>
</dbReference>
<dbReference type="InterPro" id="IPR011006">
    <property type="entry name" value="CheY-like_superfamily"/>
</dbReference>
<dbReference type="PANTHER" id="PTHR44591">
    <property type="entry name" value="STRESS RESPONSE REGULATOR PROTEIN 1"/>
    <property type="match status" value="1"/>
</dbReference>
<evidence type="ECO:0000256" key="1">
    <source>
        <dbReference type="ARBA" id="ARBA00022553"/>
    </source>
</evidence>
<keyword evidence="5" id="KW-1185">Reference proteome</keyword>
<dbReference type="InterPro" id="IPR050595">
    <property type="entry name" value="Bact_response_regulator"/>
</dbReference>
<dbReference type="SMART" id="SM00448">
    <property type="entry name" value="REC"/>
    <property type="match status" value="1"/>
</dbReference>
<evidence type="ECO:0000256" key="2">
    <source>
        <dbReference type="PROSITE-ProRule" id="PRU00169"/>
    </source>
</evidence>
<evidence type="ECO:0000313" key="4">
    <source>
        <dbReference type="EMBL" id="MFD2239117.1"/>
    </source>
</evidence>
<gene>
    <name evidence="4" type="ORF">ACFSKQ_16835</name>
</gene>
<dbReference type="EMBL" id="JBHUIJ010000027">
    <property type="protein sequence ID" value="MFD2239117.1"/>
    <property type="molecule type" value="Genomic_DNA"/>
</dbReference>
<feature type="domain" description="Response regulatory" evidence="3">
    <location>
        <begin position="11"/>
        <end position="124"/>
    </location>
</feature>
<evidence type="ECO:0000313" key="5">
    <source>
        <dbReference type="Proteomes" id="UP001597371"/>
    </source>
</evidence>
<organism evidence="4 5">
    <name type="scientific">Aureimonas populi</name>
    <dbReference type="NCBI Taxonomy" id="1701758"/>
    <lineage>
        <taxon>Bacteria</taxon>
        <taxon>Pseudomonadati</taxon>
        <taxon>Pseudomonadota</taxon>
        <taxon>Alphaproteobacteria</taxon>
        <taxon>Hyphomicrobiales</taxon>
        <taxon>Aurantimonadaceae</taxon>
        <taxon>Aureimonas</taxon>
    </lineage>
</organism>
<sequence length="127" mass="13988">MILPAEKPRRVVFVIEDDKAVRRSLEFVLDLEGYAVESFADGGEVLRRSGVEGCGCLIVDFKLPDCDGLTLIDRLRRYRAAMPAILITSGPRAEVRGRAAAMGVVVIEKPFLENQLMDEVNRLLGAA</sequence>
<proteinExistence type="predicted"/>
<dbReference type="PROSITE" id="PS50110">
    <property type="entry name" value="RESPONSE_REGULATORY"/>
    <property type="match status" value="1"/>
</dbReference>
<dbReference type="RefSeq" id="WP_209738772.1">
    <property type="nucleotide sequence ID" value="NZ_CP072611.1"/>
</dbReference>
<reference evidence="5" key="1">
    <citation type="journal article" date="2019" name="Int. J. Syst. Evol. Microbiol.">
        <title>The Global Catalogue of Microorganisms (GCM) 10K type strain sequencing project: providing services to taxonomists for standard genome sequencing and annotation.</title>
        <authorList>
            <consortium name="The Broad Institute Genomics Platform"/>
            <consortium name="The Broad Institute Genome Sequencing Center for Infectious Disease"/>
            <person name="Wu L."/>
            <person name="Ma J."/>
        </authorList>
    </citation>
    <scope>NUCLEOTIDE SEQUENCE [LARGE SCALE GENOMIC DNA]</scope>
    <source>
        <strain evidence="5">ZS-35-S2</strain>
    </source>
</reference>
<dbReference type="PANTHER" id="PTHR44591:SF25">
    <property type="entry name" value="CHEMOTAXIS TWO-COMPONENT RESPONSE REGULATOR"/>
    <property type="match status" value="1"/>
</dbReference>
<feature type="modified residue" description="4-aspartylphosphate" evidence="2">
    <location>
        <position position="60"/>
    </location>
</feature>
<evidence type="ECO:0000259" key="3">
    <source>
        <dbReference type="PROSITE" id="PS50110"/>
    </source>
</evidence>
<keyword evidence="1 2" id="KW-0597">Phosphoprotein</keyword>
<dbReference type="InterPro" id="IPR001789">
    <property type="entry name" value="Sig_transdc_resp-reg_receiver"/>
</dbReference>
<protein>
    <submittedName>
        <fullName evidence="4">Response regulator transcription factor</fullName>
    </submittedName>
</protein>
<comment type="caution">
    <text evidence="4">The sequence shown here is derived from an EMBL/GenBank/DDBJ whole genome shotgun (WGS) entry which is preliminary data.</text>
</comment>
<name>A0ABW5CSZ8_9HYPH</name>